<keyword evidence="1" id="KW-0732">Signal</keyword>
<accession>A0ABP1FTR1</accession>
<dbReference type="InterPro" id="IPR001466">
    <property type="entry name" value="Beta-lactam-related"/>
</dbReference>
<dbReference type="Proteomes" id="UP001497392">
    <property type="component" value="Unassembled WGS sequence"/>
</dbReference>
<keyword evidence="4" id="KW-1185">Reference proteome</keyword>
<name>A0ABP1FTR1_9CHLO</name>
<dbReference type="Gene3D" id="3.40.710.10">
    <property type="entry name" value="DD-peptidase/beta-lactamase superfamily"/>
    <property type="match status" value="1"/>
</dbReference>
<dbReference type="PANTHER" id="PTHR46825:SF9">
    <property type="entry name" value="BETA-LACTAMASE-RELATED DOMAIN-CONTAINING PROTEIN"/>
    <property type="match status" value="1"/>
</dbReference>
<organism evidence="3 4">
    <name type="scientific">Coccomyxa viridis</name>
    <dbReference type="NCBI Taxonomy" id="1274662"/>
    <lineage>
        <taxon>Eukaryota</taxon>
        <taxon>Viridiplantae</taxon>
        <taxon>Chlorophyta</taxon>
        <taxon>core chlorophytes</taxon>
        <taxon>Trebouxiophyceae</taxon>
        <taxon>Trebouxiophyceae incertae sedis</taxon>
        <taxon>Coccomyxaceae</taxon>
        <taxon>Coccomyxa</taxon>
    </lineage>
</organism>
<dbReference type="InterPro" id="IPR012338">
    <property type="entry name" value="Beta-lactam/transpept-like"/>
</dbReference>
<reference evidence="3 4" key="1">
    <citation type="submission" date="2024-06" db="EMBL/GenBank/DDBJ databases">
        <authorList>
            <person name="Kraege A."/>
            <person name="Thomma B."/>
        </authorList>
    </citation>
    <scope>NUCLEOTIDE SEQUENCE [LARGE SCALE GENOMIC DNA]</scope>
</reference>
<gene>
    <name evidence="3" type="primary">g5783</name>
    <name evidence="3" type="ORF">VP750_LOCUS4952</name>
</gene>
<dbReference type="SUPFAM" id="SSF56601">
    <property type="entry name" value="beta-lactamase/transpeptidase-like"/>
    <property type="match status" value="1"/>
</dbReference>
<evidence type="ECO:0000313" key="4">
    <source>
        <dbReference type="Proteomes" id="UP001497392"/>
    </source>
</evidence>
<feature type="signal peptide" evidence="1">
    <location>
        <begin position="1"/>
        <end position="27"/>
    </location>
</feature>
<feature type="domain" description="Beta-lactamase-related" evidence="2">
    <location>
        <begin position="51"/>
        <end position="413"/>
    </location>
</feature>
<proteinExistence type="predicted"/>
<comment type="caution">
    <text evidence="3">The sequence shown here is derived from an EMBL/GenBank/DDBJ whole genome shotgun (WGS) entry which is preliminary data.</text>
</comment>
<evidence type="ECO:0000256" key="1">
    <source>
        <dbReference type="SAM" id="SignalP"/>
    </source>
</evidence>
<protein>
    <submittedName>
        <fullName evidence="3">G5783 protein</fullName>
    </submittedName>
</protein>
<dbReference type="PANTHER" id="PTHR46825">
    <property type="entry name" value="D-ALANYL-D-ALANINE-CARBOXYPEPTIDASE/ENDOPEPTIDASE AMPH"/>
    <property type="match status" value="1"/>
</dbReference>
<evidence type="ECO:0000259" key="2">
    <source>
        <dbReference type="Pfam" id="PF00144"/>
    </source>
</evidence>
<dbReference type="InterPro" id="IPR050491">
    <property type="entry name" value="AmpC-like"/>
</dbReference>
<dbReference type="EMBL" id="CAXHTA020000008">
    <property type="protein sequence ID" value="CAL5223293.1"/>
    <property type="molecule type" value="Genomic_DNA"/>
</dbReference>
<evidence type="ECO:0000313" key="3">
    <source>
        <dbReference type="EMBL" id="CAL5223293.1"/>
    </source>
</evidence>
<sequence>MHKESGPLRSTVGFLVLCSLASSTVSAVNTAPPNAAYVDTVNKADVYLQELADARVVSGTVAVQKSGQLVYSNAFGFASEELDVPMKDGLIFPIGSNTKFFTAVAVYQLQEKGLLNVTDPVNLYIDPTDFDGLGTLGWCPVLHGKEQLGCQEPSIKQLLAMTSGILPSDNMGCGTPNSTWTANDWFWQYRLTDLKLSYGDVGGATGNFFNGQETMAQQLNAQGSLRQPFLFAPGEQYCYTNANFNVMGYVIEKLSNSSFTDYVTENILKPANLTNTFYWIGGQGMEPQGLRKNVVSIPGYLTTFNKSAEDGAPAEFQMVQRTPWWEGDTAYMAAAAGAMYSTMEDLLKWYNTFTTNPEAVGLTKASLKNLTMPIQPLGIPGLNASFGQGIVATGTKNVTNKLMYVGGIWGFHTHIEMWLNHDDPTQSDAILYFTNLLSVIPPGSNGTCAIKSPNGGSPIKLRSSACGGTAEDGGADLTTLVVDELAKMWNISSTPSDSA</sequence>
<feature type="chain" id="PRO_5045830486" evidence="1">
    <location>
        <begin position="28"/>
        <end position="499"/>
    </location>
</feature>
<dbReference type="Pfam" id="PF00144">
    <property type="entry name" value="Beta-lactamase"/>
    <property type="match status" value="1"/>
</dbReference>